<dbReference type="STRING" id="2004952.A0A2C5XJY2"/>
<dbReference type="PANTHER" id="PTHR10039">
    <property type="entry name" value="AMELOGENIN"/>
    <property type="match status" value="1"/>
</dbReference>
<gene>
    <name evidence="3" type="ORF">CDD80_2656</name>
</gene>
<reference evidence="3 4" key="1">
    <citation type="submission" date="2017-06" db="EMBL/GenBank/DDBJ databases">
        <title>Ant-infecting Ophiocordyceps genomes reveal a high diversity of potential behavioral manipulation genes and a possible major role for enterotoxins.</title>
        <authorList>
            <person name="De Bekker C."/>
            <person name="Evans H.C."/>
            <person name="Brachmann A."/>
            <person name="Hughes D.P."/>
        </authorList>
    </citation>
    <scope>NUCLEOTIDE SEQUENCE [LARGE SCALE GENOMIC DNA]</scope>
    <source>
        <strain evidence="3 4">Map16</strain>
    </source>
</reference>
<dbReference type="OrthoDB" id="194358at2759"/>
<dbReference type="InterPro" id="IPR056884">
    <property type="entry name" value="NPHP3-like_N"/>
</dbReference>
<keyword evidence="1" id="KW-0677">Repeat</keyword>
<evidence type="ECO:0000313" key="3">
    <source>
        <dbReference type="EMBL" id="PHH75039.1"/>
    </source>
</evidence>
<dbReference type="Proteomes" id="UP000226431">
    <property type="component" value="Unassembled WGS sequence"/>
</dbReference>
<proteinExistence type="predicted"/>
<keyword evidence="4" id="KW-1185">Reference proteome</keyword>
<dbReference type="Pfam" id="PF24883">
    <property type="entry name" value="NPHP3_N"/>
    <property type="match status" value="1"/>
</dbReference>
<evidence type="ECO:0000256" key="1">
    <source>
        <dbReference type="ARBA" id="ARBA00022737"/>
    </source>
</evidence>
<feature type="domain" description="Nephrocystin 3-like N-terminal" evidence="2">
    <location>
        <begin position="13"/>
        <end position="67"/>
    </location>
</feature>
<comment type="caution">
    <text evidence="3">The sequence shown here is derived from an EMBL/GenBank/DDBJ whole genome shotgun (WGS) entry which is preliminary data.</text>
</comment>
<sequence>MATRHGLLQARTNHLVTVLEAIVQELGGAYLVLDALDECIDRDELLGIVQAIVTSSSGDFRVFLTSRQLPDIAAVLDPLVTVSLEAVAETVDRDIDLFVRHQVQSHPKLSRWQSEVQDEIRDSLVKGAGGMFRWVDCQLITLGKCLNLRNAKKAIKKLPTSLSETYRLAMARIDQDHWEYVVSTLTWLAVSPKPLEITEAVEILAVDFESKDWPAFA</sequence>
<accession>A0A2C5XJY2</accession>
<evidence type="ECO:0000313" key="4">
    <source>
        <dbReference type="Proteomes" id="UP000226431"/>
    </source>
</evidence>
<name>A0A2C5XJY2_9HYPO</name>
<dbReference type="AlphaFoldDB" id="A0A2C5XJY2"/>
<organism evidence="3 4">
    <name type="scientific">Ophiocordyceps camponoti-rufipedis</name>
    <dbReference type="NCBI Taxonomy" id="2004952"/>
    <lineage>
        <taxon>Eukaryota</taxon>
        <taxon>Fungi</taxon>
        <taxon>Dikarya</taxon>
        <taxon>Ascomycota</taxon>
        <taxon>Pezizomycotina</taxon>
        <taxon>Sordariomycetes</taxon>
        <taxon>Hypocreomycetidae</taxon>
        <taxon>Hypocreales</taxon>
        <taxon>Ophiocordycipitaceae</taxon>
        <taxon>Ophiocordyceps</taxon>
    </lineage>
</organism>
<dbReference type="PANTHER" id="PTHR10039:SF16">
    <property type="entry name" value="GPI INOSITOL-DEACYLASE"/>
    <property type="match status" value="1"/>
</dbReference>
<evidence type="ECO:0000259" key="2">
    <source>
        <dbReference type="Pfam" id="PF24883"/>
    </source>
</evidence>
<protein>
    <recommendedName>
        <fullName evidence="2">Nephrocystin 3-like N-terminal domain-containing protein</fullName>
    </recommendedName>
</protein>
<dbReference type="EMBL" id="NJES01000238">
    <property type="protein sequence ID" value="PHH75039.1"/>
    <property type="molecule type" value="Genomic_DNA"/>
</dbReference>